<protein>
    <submittedName>
        <fullName evidence="1">Uncharacterized protein</fullName>
    </submittedName>
</protein>
<reference evidence="1 2" key="1">
    <citation type="submission" date="2015-07" db="EMBL/GenBank/DDBJ databases">
        <authorList>
            <consortium name="Pathogen Informatics"/>
        </authorList>
    </citation>
    <scope>NUCLEOTIDE SEQUENCE [LARGE SCALE GENOMIC DNA]</scope>
    <source>
        <strain evidence="1 2">A51</strain>
    </source>
</reference>
<organism evidence="1 2">
    <name type="scientific">Vibrio cholerae</name>
    <dbReference type="NCBI Taxonomy" id="666"/>
    <lineage>
        <taxon>Bacteria</taxon>
        <taxon>Pseudomonadati</taxon>
        <taxon>Pseudomonadota</taxon>
        <taxon>Gammaproteobacteria</taxon>
        <taxon>Vibrionales</taxon>
        <taxon>Vibrionaceae</taxon>
        <taxon>Vibrio</taxon>
    </lineage>
</organism>
<evidence type="ECO:0000313" key="2">
    <source>
        <dbReference type="Proteomes" id="UP000044806"/>
    </source>
</evidence>
<name>A0A655QHU1_VIBCL</name>
<dbReference type="AlphaFoldDB" id="A0A655QHU1"/>
<proteinExistence type="predicted"/>
<sequence>MVIWKRPWFESSAVGVRVNTSPFSSTWYASQSLALLRVSSTKGVCSKASSARYKVTCSTKGSKCHKVVPSETSKFSSGVSVSQRNRLGRAISTLPFPVRITLPSGLNTC</sequence>
<dbReference type="Proteomes" id="UP000044806">
    <property type="component" value="Unassembled WGS sequence"/>
</dbReference>
<evidence type="ECO:0000313" key="1">
    <source>
        <dbReference type="EMBL" id="CSA56725.1"/>
    </source>
</evidence>
<gene>
    <name evidence="1" type="ORF">ERS013165_01916</name>
</gene>
<accession>A0A655QHU1</accession>
<dbReference type="EMBL" id="CWOW01000008">
    <property type="protein sequence ID" value="CSA56725.1"/>
    <property type="molecule type" value="Genomic_DNA"/>
</dbReference>